<gene>
    <name evidence="2" type="ORF">EJ08DRAFT_738995</name>
</gene>
<proteinExistence type="predicted"/>
<dbReference type="Proteomes" id="UP000800235">
    <property type="component" value="Unassembled WGS sequence"/>
</dbReference>
<evidence type="ECO:0000313" key="3">
    <source>
        <dbReference type="Proteomes" id="UP000800235"/>
    </source>
</evidence>
<evidence type="ECO:0000256" key="1">
    <source>
        <dbReference type="SAM" id="MobiDB-lite"/>
    </source>
</evidence>
<dbReference type="EMBL" id="MU007123">
    <property type="protein sequence ID" value="KAF2418921.1"/>
    <property type="molecule type" value="Genomic_DNA"/>
</dbReference>
<dbReference type="PANTHER" id="PTHR38119:SF1">
    <property type="entry name" value="BTB DOMAIN-CONTAINING PROTEIN"/>
    <property type="match status" value="1"/>
</dbReference>
<dbReference type="OrthoDB" id="5280838at2759"/>
<evidence type="ECO:0008006" key="4">
    <source>
        <dbReference type="Google" id="ProtNLM"/>
    </source>
</evidence>
<name>A0A9P4NFC8_9PEZI</name>
<sequence length="471" mass="52384">MVDLNSDTPPLVPDTPDSIRTWLGIANLKRSSTATSSSSSKRPSRGSAGVITAAPSSNSSHKIKTFLGAATGDVIILLGNGYHYRADCSALKKASTWFNNKLAYLEGEFDINGLVYELPGIVACFWLPKEGKPVLTLSGVITPSSDVTVGTEPEIKQEVLEEAQSPPTSNRSADLAVKKLRQRDAYLILLCIMHGSAIPPNSENFNHALQVTELVIRLAKIYDCAHLLRPTLSFCLHAYRHELFYGVRDDPPRCLILAIALEDSSISKEALIHMVGCWPRWDWPTPQEALVKAPGCDKILDLITKKSVELHRECRDLDRKLFLNAFQYGDGEDAPPVTIKDNKITWLLVQFFRDWLGTSLHATQDPDTSETDPRLVGEMYRKIYKGGDAYLPIDEVQDKLDELKIAYYGKEVKGDLKKLKEFATIAVEDVCKNHLMLEVGILGVKHLTCVEIGEEDLPWVGSRADAWLKLE</sequence>
<dbReference type="AlphaFoldDB" id="A0A9P4NFC8"/>
<dbReference type="PANTHER" id="PTHR38119">
    <property type="entry name" value="BTB DOMAIN-CONTAINING PROTEIN-RELATED"/>
    <property type="match status" value="1"/>
</dbReference>
<reference evidence="2" key="1">
    <citation type="journal article" date="2020" name="Stud. Mycol.">
        <title>101 Dothideomycetes genomes: a test case for predicting lifestyles and emergence of pathogens.</title>
        <authorList>
            <person name="Haridas S."/>
            <person name="Albert R."/>
            <person name="Binder M."/>
            <person name="Bloem J."/>
            <person name="Labutti K."/>
            <person name="Salamov A."/>
            <person name="Andreopoulos B."/>
            <person name="Baker S."/>
            <person name="Barry K."/>
            <person name="Bills G."/>
            <person name="Bluhm B."/>
            <person name="Cannon C."/>
            <person name="Castanera R."/>
            <person name="Culley D."/>
            <person name="Daum C."/>
            <person name="Ezra D."/>
            <person name="Gonzalez J."/>
            <person name="Henrissat B."/>
            <person name="Kuo A."/>
            <person name="Liang C."/>
            <person name="Lipzen A."/>
            <person name="Lutzoni F."/>
            <person name="Magnuson J."/>
            <person name="Mondo S."/>
            <person name="Nolan M."/>
            <person name="Ohm R."/>
            <person name="Pangilinan J."/>
            <person name="Park H.-J."/>
            <person name="Ramirez L."/>
            <person name="Alfaro M."/>
            <person name="Sun H."/>
            <person name="Tritt A."/>
            <person name="Yoshinaga Y."/>
            <person name="Zwiers L.-H."/>
            <person name="Turgeon B."/>
            <person name="Goodwin S."/>
            <person name="Spatafora J."/>
            <person name="Crous P."/>
            <person name="Grigoriev I."/>
        </authorList>
    </citation>
    <scope>NUCLEOTIDE SEQUENCE</scope>
    <source>
        <strain evidence="2">CBS 130266</strain>
    </source>
</reference>
<organism evidence="2 3">
    <name type="scientific">Tothia fuscella</name>
    <dbReference type="NCBI Taxonomy" id="1048955"/>
    <lineage>
        <taxon>Eukaryota</taxon>
        <taxon>Fungi</taxon>
        <taxon>Dikarya</taxon>
        <taxon>Ascomycota</taxon>
        <taxon>Pezizomycotina</taxon>
        <taxon>Dothideomycetes</taxon>
        <taxon>Pleosporomycetidae</taxon>
        <taxon>Venturiales</taxon>
        <taxon>Cylindrosympodiaceae</taxon>
        <taxon>Tothia</taxon>
    </lineage>
</organism>
<evidence type="ECO:0000313" key="2">
    <source>
        <dbReference type="EMBL" id="KAF2418921.1"/>
    </source>
</evidence>
<keyword evidence="3" id="KW-1185">Reference proteome</keyword>
<protein>
    <recommendedName>
        <fullName evidence="4">BTB domain-containing protein</fullName>
    </recommendedName>
</protein>
<comment type="caution">
    <text evidence="2">The sequence shown here is derived from an EMBL/GenBank/DDBJ whole genome shotgun (WGS) entry which is preliminary data.</text>
</comment>
<feature type="compositionally biased region" description="Low complexity" evidence="1">
    <location>
        <begin position="33"/>
        <end position="49"/>
    </location>
</feature>
<feature type="region of interest" description="Disordered" evidence="1">
    <location>
        <begin position="33"/>
        <end position="56"/>
    </location>
</feature>
<accession>A0A9P4NFC8</accession>